<dbReference type="SMART" id="SM00382">
    <property type="entry name" value="AAA"/>
    <property type="match status" value="1"/>
</dbReference>
<reference evidence="10 11" key="1">
    <citation type="submission" date="2020-07" db="EMBL/GenBank/DDBJ databases">
        <title>Characterization and genome sequencing of isolate MD1, a novel member within the family Lachnospiraceae.</title>
        <authorList>
            <person name="Rettenmaier R."/>
            <person name="Di Bello L."/>
            <person name="Zinser C."/>
            <person name="Scheitz K."/>
            <person name="Liebl W."/>
            <person name="Zverlov V."/>
        </authorList>
    </citation>
    <scope>NUCLEOTIDE SEQUENCE [LARGE SCALE GENOMIC DNA]</scope>
    <source>
        <strain evidence="10 11">MD1</strain>
    </source>
</reference>
<protein>
    <submittedName>
        <fullName evidence="10">ABC transporter ATP-binding protein</fullName>
    </submittedName>
</protein>
<dbReference type="Gene3D" id="1.20.1560.10">
    <property type="entry name" value="ABC transporter type 1, transmembrane domain"/>
    <property type="match status" value="1"/>
</dbReference>
<keyword evidence="2 7" id="KW-0812">Transmembrane</keyword>
<keyword evidence="4 10" id="KW-0067">ATP-binding</keyword>
<feature type="transmembrane region" description="Helical" evidence="7">
    <location>
        <begin position="235"/>
        <end position="257"/>
    </location>
</feature>
<keyword evidence="3" id="KW-0547">Nucleotide-binding</keyword>
<name>A0A839JY33_9FIRM</name>
<gene>
    <name evidence="10" type="ORF">H0486_04520</name>
</gene>
<dbReference type="PANTHER" id="PTHR24221:SF654">
    <property type="entry name" value="ATP-BINDING CASSETTE SUB-FAMILY B MEMBER 6"/>
    <property type="match status" value="1"/>
</dbReference>
<dbReference type="PANTHER" id="PTHR24221">
    <property type="entry name" value="ATP-BINDING CASSETTE SUB-FAMILY B"/>
    <property type="match status" value="1"/>
</dbReference>
<feature type="domain" description="ABC transmembrane type-1" evidence="9">
    <location>
        <begin position="15"/>
        <end position="260"/>
    </location>
</feature>
<dbReference type="Pfam" id="PF00005">
    <property type="entry name" value="ABC_tran"/>
    <property type="match status" value="1"/>
</dbReference>
<dbReference type="SUPFAM" id="SSF90123">
    <property type="entry name" value="ABC transporter transmembrane region"/>
    <property type="match status" value="1"/>
</dbReference>
<dbReference type="InterPro" id="IPR011527">
    <property type="entry name" value="ABC1_TM_dom"/>
</dbReference>
<dbReference type="SUPFAM" id="SSF52540">
    <property type="entry name" value="P-loop containing nucleoside triphosphate hydrolases"/>
    <property type="match status" value="1"/>
</dbReference>
<dbReference type="AlphaFoldDB" id="A0A839JY33"/>
<dbReference type="RefSeq" id="WP_228351867.1">
    <property type="nucleotide sequence ID" value="NZ_JACEGA010000001.1"/>
</dbReference>
<evidence type="ECO:0000259" key="8">
    <source>
        <dbReference type="PROSITE" id="PS50893"/>
    </source>
</evidence>
<dbReference type="Proteomes" id="UP000574276">
    <property type="component" value="Unassembled WGS sequence"/>
</dbReference>
<proteinExistence type="predicted"/>
<dbReference type="GO" id="GO:0140359">
    <property type="term" value="F:ABC-type transporter activity"/>
    <property type="evidence" value="ECO:0007669"/>
    <property type="project" value="InterPro"/>
</dbReference>
<dbReference type="InterPro" id="IPR027417">
    <property type="entry name" value="P-loop_NTPase"/>
</dbReference>
<evidence type="ECO:0000313" key="10">
    <source>
        <dbReference type="EMBL" id="MBB2182138.1"/>
    </source>
</evidence>
<dbReference type="Pfam" id="PF00664">
    <property type="entry name" value="ABC_membrane"/>
    <property type="match status" value="1"/>
</dbReference>
<dbReference type="PROSITE" id="PS50929">
    <property type="entry name" value="ABC_TM1F"/>
    <property type="match status" value="1"/>
</dbReference>
<evidence type="ECO:0000256" key="7">
    <source>
        <dbReference type="SAM" id="Phobius"/>
    </source>
</evidence>
<accession>A0A839JY33</accession>
<evidence type="ECO:0000256" key="3">
    <source>
        <dbReference type="ARBA" id="ARBA00022741"/>
    </source>
</evidence>
<dbReference type="EMBL" id="JACEGA010000001">
    <property type="protein sequence ID" value="MBB2182138.1"/>
    <property type="molecule type" value="Genomic_DNA"/>
</dbReference>
<feature type="transmembrane region" description="Helical" evidence="7">
    <location>
        <begin position="122"/>
        <end position="143"/>
    </location>
</feature>
<dbReference type="InterPro" id="IPR039421">
    <property type="entry name" value="Type_1_exporter"/>
</dbReference>
<sequence length="537" mass="61183">MLKKIFIGIPRRILVLDGCFTILWGVMNAYLTSVLAKVTAANIIQKDFLRAAIFFIGYILLWEVVEFTCDYADSIAKAYVRNGNFNYYFKKLYFTKPEALQRGNTGYIAGILTQLIERKSNMLFSFIFAGVSAIYVVYVIFYIGIYSMWFSLIVFLLAVLGILTRLICSSLIEKPLKEMTVARGEQTRIFMDGINNISTIQKLRGLQFIEKKAAVFHKNNLTTSRRFTLGNELGFCIYKTINYLLCPICMFVALSLYNKNPGFPMIEFMAYLSIVTVQLVHNVKNIAGFINDYNLYATSQKEMDQIVEEQSPQYTSTSIGNDFHCIAMKDITYQYTTGQGSITIEIPDFHINKGEKICITGESGQGKTTLLKILSGMIESENHLYVDGKCIHKNIDAVYIAQDTEMLDMTLRDNLTFGNTSISDETLINMLDAVGMGEWYERQEKGLDTLLGERGVFVSTGQRQRLNILRGLLIDKEIYLLDEPTSNVDDATEDKMIRLIEDRLRGKTVIIVTHKDSIRSICNREYSFNNNRIMEVA</sequence>
<evidence type="ECO:0000256" key="4">
    <source>
        <dbReference type="ARBA" id="ARBA00022840"/>
    </source>
</evidence>
<comment type="caution">
    <text evidence="10">The sequence shown here is derived from an EMBL/GenBank/DDBJ whole genome shotgun (WGS) entry which is preliminary data.</text>
</comment>
<feature type="transmembrane region" description="Helical" evidence="7">
    <location>
        <begin position="48"/>
        <end position="65"/>
    </location>
</feature>
<dbReference type="Gene3D" id="3.40.50.300">
    <property type="entry name" value="P-loop containing nucleotide triphosphate hydrolases"/>
    <property type="match status" value="1"/>
</dbReference>
<keyword evidence="5 7" id="KW-1133">Transmembrane helix</keyword>
<feature type="transmembrane region" description="Helical" evidence="7">
    <location>
        <begin position="12"/>
        <end position="36"/>
    </location>
</feature>
<feature type="domain" description="ABC transporter" evidence="8">
    <location>
        <begin position="326"/>
        <end position="536"/>
    </location>
</feature>
<keyword evidence="6 7" id="KW-0472">Membrane</keyword>
<dbReference type="InterPro" id="IPR003593">
    <property type="entry name" value="AAA+_ATPase"/>
</dbReference>
<evidence type="ECO:0000256" key="2">
    <source>
        <dbReference type="ARBA" id="ARBA00022692"/>
    </source>
</evidence>
<evidence type="ECO:0000256" key="1">
    <source>
        <dbReference type="ARBA" id="ARBA00004651"/>
    </source>
</evidence>
<dbReference type="GO" id="GO:0005524">
    <property type="term" value="F:ATP binding"/>
    <property type="evidence" value="ECO:0007669"/>
    <property type="project" value="UniProtKB-KW"/>
</dbReference>
<dbReference type="GO" id="GO:0005886">
    <property type="term" value="C:plasma membrane"/>
    <property type="evidence" value="ECO:0007669"/>
    <property type="project" value="UniProtKB-SubCell"/>
</dbReference>
<dbReference type="InterPro" id="IPR036640">
    <property type="entry name" value="ABC1_TM_sf"/>
</dbReference>
<evidence type="ECO:0000313" key="11">
    <source>
        <dbReference type="Proteomes" id="UP000574276"/>
    </source>
</evidence>
<dbReference type="GO" id="GO:0016887">
    <property type="term" value="F:ATP hydrolysis activity"/>
    <property type="evidence" value="ECO:0007669"/>
    <property type="project" value="InterPro"/>
</dbReference>
<feature type="transmembrane region" description="Helical" evidence="7">
    <location>
        <begin position="149"/>
        <end position="168"/>
    </location>
</feature>
<comment type="subcellular location">
    <subcellularLocation>
        <location evidence="1">Cell membrane</location>
        <topology evidence="1">Multi-pass membrane protein</topology>
    </subcellularLocation>
</comment>
<evidence type="ECO:0000256" key="6">
    <source>
        <dbReference type="ARBA" id="ARBA00023136"/>
    </source>
</evidence>
<dbReference type="PROSITE" id="PS50893">
    <property type="entry name" value="ABC_TRANSPORTER_2"/>
    <property type="match status" value="1"/>
</dbReference>
<organism evidence="10 11">
    <name type="scientific">Variimorphobacter saccharofermentans</name>
    <dbReference type="NCBI Taxonomy" id="2755051"/>
    <lineage>
        <taxon>Bacteria</taxon>
        <taxon>Bacillati</taxon>
        <taxon>Bacillota</taxon>
        <taxon>Clostridia</taxon>
        <taxon>Lachnospirales</taxon>
        <taxon>Lachnospiraceae</taxon>
        <taxon>Variimorphobacter</taxon>
    </lineage>
</organism>
<keyword evidence="11" id="KW-1185">Reference proteome</keyword>
<evidence type="ECO:0000259" key="9">
    <source>
        <dbReference type="PROSITE" id="PS50929"/>
    </source>
</evidence>
<dbReference type="InterPro" id="IPR003439">
    <property type="entry name" value="ABC_transporter-like_ATP-bd"/>
</dbReference>
<evidence type="ECO:0000256" key="5">
    <source>
        <dbReference type="ARBA" id="ARBA00022989"/>
    </source>
</evidence>